<feature type="region of interest" description="Disordered" evidence="2">
    <location>
        <begin position="1147"/>
        <end position="1166"/>
    </location>
</feature>
<name>A0A3M7Q5P0_BRAPC</name>
<dbReference type="SMART" id="SM00343">
    <property type="entry name" value="ZnF_C2HC"/>
    <property type="match status" value="4"/>
</dbReference>
<keyword evidence="1" id="KW-0479">Metal-binding</keyword>
<evidence type="ECO:0000313" key="5">
    <source>
        <dbReference type="Proteomes" id="UP000276133"/>
    </source>
</evidence>
<feature type="region of interest" description="Disordered" evidence="2">
    <location>
        <begin position="828"/>
        <end position="864"/>
    </location>
</feature>
<organism evidence="4 5">
    <name type="scientific">Brachionus plicatilis</name>
    <name type="common">Marine rotifer</name>
    <name type="synonym">Brachionus muelleri</name>
    <dbReference type="NCBI Taxonomy" id="10195"/>
    <lineage>
        <taxon>Eukaryota</taxon>
        <taxon>Metazoa</taxon>
        <taxon>Spiralia</taxon>
        <taxon>Gnathifera</taxon>
        <taxon>Rotifera</taxon>
        <taxon>Eurotatoria</taxon>
        <taxon>Monogononta</taxon>
        <taxon>Pseudotrocha</taxon>
        <taxon>Ploima</taxon>
        <taxon>Brachionidae</taxon>
        <taxon>Brachionus</taxon>
    </lineage>
</organism>
<keyword evidence="5" id="KW-1185">Reference proteome</keyword>
<dbReference type="GO" id="GO:0008270">
    <property type="term" value="F:zinc ion binding"/>
    <property type="evidence" value="ECO:0007669"/>
    <property type="project" value="UniProtKB-KW"/>
</dbReference>
<evidence type="ECO:0000256" key="1">
    <source>
        <dbReference type="PROSITE-ProRule" id="PRU00047"/>
    </source>
</evidence>
<evidence type="ECO:0000313" key="4">
    <source>
        <dbReference type="EMBL" id="RNA06569.1"/>
    </source>
</evidence>
<feature type="domain" description="CCHC-type" evidence="3">
    <location>
        <begin position="322"/>
        <end position="337"/>
    </location>
</feature>
<keyword evidence="1" id="KW-0862">Zinc</keyword>
<dbReference type="InterPro" id="IPR036875">
    <property type="entry name" value="Znf_CCHC_sf"/>
</dbReference>
<dbReference type="Proteomes" id="UP000276133">
    <property type="component" value="Unassembled WGS sequence"/>
</dbReference>
<keyword evidence="1" id="KW-0863">Zinc-finger</keyword>
<feature type="region of interest" description="Disordered" evidence="2">
    <location>
        <begin position="1"/>
        <end position="50"/>
    </location>
</feature>
<dbReference type="PROSITE" id="PS50158">
    <property type="entry name" value="ZF_CCHC"/>
    <property type="match status" value="1"/>
</dbReference>
<dbReference type="OrthoDB" id="7608935at2759"/>
<protein>
    <submittedName>
        <fullName evidence="4">Zinc finger CCHC domain-containing 7</fullName>
    </submittedName>
</protein>
<dbReference type="AlphaFoldDB" id="A0A3M7Q5P0"/>
<sequence length="1166" mass="133876">MNVAELDDDAQKISDSDEFQTPTNLSSSNLVKFNLGPDENAPLNDTEDEQDTTINESINTNVNENRPNLINSYSNSMPQFPLHNFQNPNPALPAPFIHHGISNANLNTYFNLPCPVPDHFILKNIDEKESKRAMFGLYNDLKFNQYNFHSLETFGFFVRYSLSLSPELCKEILSNHKILHWLDRNKADGFVYHTLPKREGKKKMLPVRCDMCKFYGHLSHNCSIKEALKSGACRCHICGQLGHPAESGLCLFISCSFCRKYGHWNHMCPNIDKVSRTLCHKCQRYGHTTERCPDQWRQFDRISTLEQTPYKDPSTTNKPVYCYQCAKQGHYGHNCPDFYRKYFIRDNHQLNPVYFFAGSSPFVKNSVPLNETDKKLIEHLVEKPIEDVFRTGTPGQDPLEMLENFQAKLRQEAQEHNQLFLNEIFNPAQMYSNNVGFKKYIRRWSSWVIDFNWIYSLKFFLENLHESKMFHLIKSYPILDNYVLHWMWWCYSLNKDMEFYTKDAFRGVGSMPWLLNDDINNNNKKKKNLNKKKKKKMHKTRKDNVKKKIFFAEFSTHMFDSDIFKTKFNRRSISFQDFLYQNELEKYNRPDKLKFEEAMVQIKHEWQLLDKRKLQFSMSKQKSKSIDFGELDLKAQESNDDENTEDLEITIVYLDKEKARAKADESKKDNDFELEPIESNDTSVFTKFVKSFSLANAEPIKKDTSFDKLVDILKNSNKSKEESGVLAIPACTDDVSSKLDSAPTVEQIETEIFSSKPNSESSDLIKFLLKIDQNPHKIKNPCLTEVYKSSNQVEPGPVLLNKILNTPINVDIVNQNFLSSSSSSGFSSSSISPQPLSSNPSPNTSSSNSSTAKPGNDSSFSTSCSSKLSDPVSTSSLSLSSSSSSVSIESTGNKQLEKLRDSFELCQKDTILEEQSSDKSFSFVKPSKFKQNVKNNPNKFQYLKNASSKPLNAGYQNRSFTKPNYNNSMIKQQNQPGGFRPQQYQNRQFLNVQSKFPKSNSLPSSGKNSNPFSSNYVYSMQKANSSMAQPSSLQWQQGLIANDQANQFGFQNRNAKFRHHQFNNSAQNLREKKDFRDPSLVPFLHFQNIYPNSTSSSNSSTPSVSFSSASSLNNFHFQKSASNLALPPQQNFKRNQSVADLSHHINQMGQKQAQIGYANRMKNTKK</sequence>
<feature type="compositionally biased region" description="Polar residues" evidence="2">
    <location>
        <begin position="19"/>
        <end position="31"/>
    </location>
</feature>
<feature type="compositionally biased region" description="Low complexity" evidence="2">
    <location>
        <begin position="828"/>
        <end position="850"/>
    </location>
</feature>
<dbReference type="SUPFAM" id="SSF57756">
    <property type="entry name" value="Retrovirus zinc finger-like domains"/>
    <property type="match status" value="2"/>
</dbReference>
<evidence type="ECO:0000259" key="3">
    <source>
        <dbReference type="PROSITE" id="PS50158"/>
    </source>
</evidence>
<proteinExistence type="predicted"/>
<gene>
    <name evidence="4" type="ORF">BpHYR1_007451</name>
</gene>
<dbReference type="Gene3D" id="4.10.60.10">
    <property type="entry name" value="Zinc finger, CCHC-type"/>
    <property type="match status" value="1"/>
</dbReference>
<reference evidence="4 5" key="1">
    <citation type="journal article" date="2018" name="Sci. Rep.">
        <title>Genomic signatures of local adaptation to the degree of environmental predictability in rotifers.</title>
        <authorList>
            <person name="Franch-Gras L."/>
            <person name="Hahn C."/>
            <person name="Garcia-Roger E.M."/>
            <person name="Carmona M.J."/>
            <person name="Serra M."/>
            <person name="Gomez A."/>
        </authorList>
    </citation>
    <scope>NUCLEOTIDE SEQUENCE [LARGE SCALE GENOMIC DNA]</scope>
    <source>
        <strain evidence="4">HYR1</strain>
    </source>
</reference>
<dbReference type="InterPro" id="IPR001878">
    <property type="entry name" value="Znf_CCHC"/>
</dbReference>
<dbReference type="GO" id="GO:0003676">
    <property type="term" value="F:nucleic acid binding"/>
    <property type="evidence" value="ECO:0007669"/>
    <property type="project" value="InterPro"/>
</dbReference>
<comment type="caution">
    <text evidence="4">The sequence shown here is derived from an EMBL/GenBank/DDBJ whole genome shotgun (WGS) entry which is preliminary data.</text>
</comment>
<accession>A0A3M7Q5P0</accession>
<dbReference type="EMBL" id="REGN01007339">
    <property type="protein sequence ID" value="RNA06569.1"/>
    <property type="molecule type" value="Genomic_DNA"/>
</dbReference>
<dbReference type="STRING" id="10195.A0A3M7Q5P0"/>
<evidence type="ECO:0000256" key="2">
    <source>
        <dbReference type="SAM" id="MobiDB-lite"/>
    </source>
</evidence>